<organism evidence="3 4">
    <name type="scientific">Stylonychia lemnae</name>
    <name type="common">Ciliate</name>
    <dbReference type="NCBI Taxonomy" id="5949"/>
    <lineage>
        <taxon>Eukaryota</taxon>
        <taxon>Sar</taxon>
        <taxon>Alveolata</taxon>
        <taxon>Ciliophora</taxon>
        <taxon>Intramacronucleata</taxon>
        <taxon>Spirotrichea</taxon>
        <taxon>Stichotrichia</taxon>
        <taxon>Sporadotrichida</taxon>
        <taxon>Oxytrichidae</taxon>
        <taxon>Stylonychinae</taxon>
        <taxon>Stylonychia</taxon>
    </lineage>
</organism>
<keyword evidence="2" id="KW-1133">Transmembrane helix</keyword>
<sequence>MKDYMSVRLYVWTLVFRAIWSSILASVAIAGMGVSATNNLQNNYLDFFFFMIIFLLEIIGIFYYLCLFKKQRHQQNLDRINKFDCVYTCLMTFFRLGWHIALGLFIIVHILQLNLAKKNIQWTSIKNLCIVILVFSIMGIIGFVIGIVYQPQEYEKEIEFNNILDEVKDDSERYIQEDIDDQMSQRQEFKKESNNHNVQQYQHQSKQSKNDQVKRSLEVIQEQNDEGISNYNNTHKQI</sequence>
<feature type="compositionally biased region" description="Basic and acidic residues" evidence="1">
    <location>
        <begin position="208"/>
        <end position="217"/>
    </location>
</feature>
<feature type="transmembrane region" description="Helical" evidence="2">
    <location>
        <begin position="86"/>
        <end position="110"/>
    </location>
</feature>
<keyword evidence="2" id="KW-0812">Transmembrane</keyword>
<dbReference type="AlphaFoldDB" id="A0A078A289"/>
<gene>
    <name evidence="3" type="primary">Contig8901.g9514</name>
    <name evidence="3" type="ORF">STYLEM_5255</name>
</gene>
<feature type="transmembrane region" description="Helical" evidence="2">
    <location>
        <begin position="9"/>
        <end position="32"/>
    </location>
</feature>
<feature type="transmembrane region" description="Helical" evidence="2">
    <location>
        <begin position="130"/>
        <end position="149"/>
    </location>
</feature>
<dbReference type="EMBL" id="CCKQ01005099">
    <property type="protein sequence ID" value="CDW76255.1"/>
    <property type="molecule type" value="Genomic_DNA"/>
</dbReference>
<dbReference type="Proteomes" id="UP000039865">
    <property type="component" value="Unassembled WGS sequence"/>
</dbReference>
<feature type="region of interest" description="Disordered" evidence="1">
    <location>
        <begin position="185"/>
        <end position="217"/>
    </location>
</feature>
<evidence type="ECO:0000313" key="3">
    <source>
        <dbReference type="EMBL" id="CDW76255.1"/>
    </source>
</evidence>
<proteinExistence type="predicted"/>
<protein>
    <recommendedName>
        <fullName evidence="5">Transmembrane protein</fullName>
    </recommendedName>
</protein>
<feature type="compositionally biased region" description="Polar residues" evidence="1">
    <location>
        <begin position="195"/>
        <end position="207"/>
    </location>
</feature>
<reference evidence="3 4" key="1">
    <citation type="submission" date="2014-06" db="EMBL/GenBank/DDBJ databases">
        <authorList>
            <person name="Swart Estienne"/>
        </authorList>
    </citation>
    <scope>NUCLEOTIDE SEQUENCE [LARGE SCALE GENOMIC DNA]</scope>
    <source>
        <strain evidence="3 4">130c</strain>
    </source>
</reference>
<feature type="transmembrane region" description="Helical" evidence="2">
    <location>
        <begin position="44"/>
        <end position="65"/>
    </location>
</feature>
<dbReference type="OrthoDB" id="10649061at2759"/>
<dbReference type="InParanoid" id="A0A078A289"/>
<name>A0A078A289_STYLE</name>
<accession>A0A078A289</accession>
<keyword evidence="4" id="KW-1185">Reference proteome</keyword>
<evidence type="ECO:0000313" key="4">
    <source>
        <dbReference type="Proteomes" id="UP000039865"/>
    </source>
</evidence>
<evidence type="ECO:0000256" key="2">
    <source>
        <dbReference type="SAM" id="Phobius"/>
    </source>
</evidence>
<evidence type="ECO:0000256" key="1">
    <source>
        <dbReference type="SAM" id="MobiDB-lite"/>
    </source>
</evidence>
<evidence type="ECO:0008006" key="5">
    <source>
        <dbReference type="Google" id="ProtNLM"/>
    </source>
</evidence>
<keyword evidence="2" id="KW-0472">Membrane</keyword>